<feature type="domain" description="Cardiolipin synthase N-terminal" evidence="7">
    <location>
        <begin position="16"/>
        <end position="58"/>
    </location>
</feature>
<organism evidence="8 9">
    <name type="scientific">Acanthopleuribacter pedis</name>
    <dbReference type="NCBI Taxonomy" id="442870"/>
    <lineage>
        <taxon>Bacteria</taxon>
        <taxon>Pseudomonadati</taxon>
        <taxon>Acidobacteriota</taxon>
        <taxon>Holophagae</taxon>
        <taxon>Acanthopleuribacterales</taxon>
        <taxon>Acanthopleuribacteraceae</taxon>
        <taxon>Acanthopleuribacter</taxon>
    </lineage>
</organism>
<keyword evidence="2" id="KW-1003">Cell membrane</keyword>
<evidence type="ECO:0000256" key="6">
    <source>
        <dbReference type="SAM" id="Phobius"/>
    </source>
</evidence>
<dbReference type="EMBL" id="JAFREP010000003">
    <property type="protein sequence ID" value="MBO1317521.1"/>
    <property type="molecule type" value="Genomic_DNA"/>
</dbReference>
<evidence type="ECO:0000313" key="8">
    <source>
        <dbReference type="EMBL" id="MBO1317521.1"/>
    </source>
</evidence>
<sequence>MEFASVGTLFGLVIFILDIIALFQILSSPSSMLYKVGWSLVILLLPLVGLILYAIFGGVRTTRVNA</sequence>
<gene>
    <name evidence="8" type="ORF">J3U88_03545</name>
</gene>
<feature type="transmembrane region" description="Helical" evidence="6">
    <location>
        <begin position="38"/>
        <end position="56"/>
    </location>
</feature>
<keyword evidence="3 6" id="KW-0812">Transmembrane</keyword>
<evidence type="ECO:0000256" key="1">
    <source>
        <dbReference type="ARBA" id="ARBA00004651"/>
    </source>
</evidence>
<dbReference type="RefSeq" id="WP_207856777.1">
    <property type="nucleotide sequence ID" value="NZ_JAFREP010000003.1"/>
</dbReference>
<accession>A0A8J7Q4D5</accession>
<comment type="subcellular location">
    <subcellularLocation>
        <location evidence="1">Cell membrane</location>
        <topology evidence="1">Multi-pass membrane protein</topology>
    </subcellularLocation>
</comment>
<comment type="caution">
    <text evidence="8">The sequence shown here is derived from an EMBL/GenBank/DDBJ whole genome shotgun (WGS) entry which is preliminary data.</text>
</comment>
<dbReference type="Proteomes" id="UP000664417">
    <property type="component" value="Unassembled WGS sequence"/>
</dbReference>
<evidence type="ECO:0000256" key="4">
    <source>
        <dbReference type="ARBA" id="ARBA00022989"/>
    </source>
</evidence>
<evidence type="ECO:0000256" key="3">
    <source>
        <dbReference type="ARBA" id="ARBA00022692"/>
    </source>
</evidence>
<dbReference type="InterPro" id="IPR027379">
    <property type="entry name" value="CLS_N"/>
</dbReference>
<evidence type="ECO:0000259" key="7">
    <source>
        <dbReference type="Pfam" id="PF13396"/>
    </source>
</evidence>
<evidence type="ECO:0000256" key="5">
    <source>
        <dbReference type="ARBA" id="ARBA00023136"/>
    </source>
</evidence>
<proteinExistence type="predicted"/>
<evidence type="ECO:0000313" key="9">
    <source>
        <dbReference type="Proteomes" id="UP000664417"/>
    </source>
</evidence>
<name>A0A8J7Q4D5_9BACT</name>
<keyword evidence="4 6" id="KW-1133">Transmembrane helix</keyword>
<dbReference type="AlphaFoldDB" id="A0A8J7Q4D5"/>
<keyword evidence="9" id="KW-1185">Reference proteome</keyword>
<evidence type="ECO:0000256" key="2">
    <source>
        <dbReference type="ARBA" id="ARBA00022475"/>
    </source>
</evidence>
<dbReference type="GO" id="GO:0005886">
    <property type="term" value="C:plasma membrane"/>
    <property type="evidence" value="ECO:0007669"/>
    <property type="project" value="UniProtKB-SubCell"/>
</dbReference>
<feature type="transmembrane region" description="Helical" evidence="6">
    <location>
        <begin position="6"/>
        <end position="26"/>
    </location>
</feature>
<protein>
    <submittedName>
        <fullName evidence="8">PLDc N-terminal domain-containing protein</fullName>
    </submittedName>
</protein>
<keyword evidence="5 6" id="KW-0472">Membrane</keyword>
<dbReference type="Pfam" id="PF13396">
    <property type="entry name" value="PLDc_N"/>
    <property type="match status" value="1"/>
</dbReference>
<reference evidence="8" key="1">
    <citation type="submission" date="2021-03" db="EMBL/GenBank/DDBJ databases">
        <authorList>
            <person name="Wang G."/>
        </authorList>
    </citation>
    <scope>NUCLEOTIDE SEQUENCE</scope>
    <source>
        <strain evidence="8">KCTC 12899</strain>
    </source>
</reference>